<feature type="region of interest" description="Disordered" evidence="5">
    <location>
        <begin position="1"/>
        <end position="191"/>
    </location>
</feature>
<dbReference type="InterPro" id="IPR011257">
    <property type="entry name" value="DNA_glycosylase"/>
</dbReference>
<name>A0A2J5HI68_9EURO</name>
<feature type="compositionally biased region" description="Acidic residues" evidence="5">
    <location>
        <begin position="161"/>
        <end position="171"/>
    </location>
</feature>
<dbReference type="Pfam" id="PF08507">
    <property type="entry name" value="COPI_assoc"/>
    <property type="match status" value="1"/>
</dbReference>
<dbReference type="GO" id="GO:0016192">
    <property type="term" value="P:vesicle-mediated transport"/>
    <property type="evidence" value="ECO:0007669"/>
    <property type="project" value="TreeGrafter"/>
</dbReference>
<dbReference type="EMBL" id="KZ559615">
    <property type="protein sequence ID" value="PLN76564.1"/>
    <property type="molecule type" value="Genomic_DNA"/>
</dbReference>
<gene>
    <name evidence="7" type="ORF">BDW42DRAFT_188592</name>
</gene>
<dbReference type="PANTHER" id="PTHR28128">
    <property type="entry name" value="GOLGI APPARATUS MEMBRANE PROTEIN TVP15"/>
    <property type="match status" value="1"/>
</dbReference>
<keyword evidence="8" id="KW-1185">Reference proteome</keyword>
<accession>A0A2J5HI68</accession>
<feature type="compositionally biased region" description="Polar residues" evidence="5">
    <location>
        <begin position="172"/>
        <end position="191"/>
    </location>
</feature>
<evidence type="ECO:0000256" key="6">
    <source>
        <dbReference type="SAM" id="Phobius"/>
    </source>
</evidence>
<dbReference type="OrthoDB" id="423534at2759"/>
<dbReference type="InterPro" id="IPR013714">
    <property type="entry name" value="Golgi_TVP15"/>
</dbReference>
<keyword evidence="4 6" id="KW-0472">Membrane</keyword>
<keyword evidence="2 6" id="KW-0812">Transmembrane</keyword>
<dbReference type="SUPFAM" id="SSF48150">
    <property type="entry name" value="DNA-glycosylase"/>
    <property type="match status" value="1"/>
</dbReference>
<protein>
    <submittedName>
        <fullName evidence="7">Uncharacterized protein</fullName>
    </submittedName>
</protein>
<evidence type="ECO:0000256" key="3">
    <source>
        <dbReference type="ARBA" id="ARBA00022989"/>
    </source>
</evidence>
<feature type="transmembrane region" description="Helical" evidence="6">
    <location>
        <begin position="427"/>
        <end position="447"/>
    </location>
</feature>
<evidence type="ECO:0000313" key="7">
    <source>
        <dbReference type="EMBL" id="PLN76564.1"/>
    </source>
</evidence>
<dbReference type="PANTHER" id="PTHR28128:SF1">
    <property type="entry name" value="GOLGI APPARATUS MEMBRANE PROTEIN TVP15"/>
    <property type="match status" value="1"/>
</dbReference>
<evidence type="ECO:0000256" key="5">
    <source>
        <dbReference type="SAM" id="MobiDB-lite"/>
    </source>
</evidence>
<proteinExistence type="predicted"/>
<keyword evidence="3 6" id="KW-1133">Transmembrane helix</keyword>
<evidence type="ECO:0000313" key="8">
    <source>
        <dbReference type="Proteomes" id="UP000235023"/>
    </source>
</evidence>
<organism evidence="7 8">
    <name type="scientific">Aspergillus taichungensis</name>
    <dbReference type="NCBI Taxonomy" id="482145"/>
    <lineage>
        <taxon>Eukaryota</taxon>
        <taxon>Fungi</taxon>
        <taxon>Dikarya</taxon>
        <taxon>Ascomycota</taxon>
        <taxon>Pezizomycotina</taxon>
        <taxon>Eurotiomycetes</taxon>
        <taxon>Eurotiomycetidae</taxon>
        <taxon>Eurotiales</taxon>
        <taxon>Aspergillaceae</taxon>
        <taxon>Aspergillus</taxon>
        <taxon>Aspergillus subgen. Circumdati</taxon>
    </lineage>
</organism>
<sequence>MEPPKRKRPEKPDGQTPAGLEPGFEESGQAGQEQREPPAKVSKASGAGGSEGPAKGKETEEGKKPSDWPRKVPVDAEEELGDEEDEVDEGGEAEGEGEAYGEPGEDYDIGDVEGEEEEEEEEAENDNADEVELLDEEQPGNNDADDEDLENQLERELGRDAEDDMRDDTNEDTSLGDQQDQPDETTTSGPKVQQTVEQFGRTPLHGTAIAEKPLSATPDTLLAMLLDAMLKSRPISHDLSQRAVKKLVDEGYHDIQTLGDSSWDERTGVLRDGGYNRYREQGATNLGEAAQLIRDKYDGDLNNLLESAHHDRSEVRDRVKEVKGLGDMGVDLFFNNVQSVWPEIAPFLDQRSLQTAEQVGIGRDLNSIFEELEGDAMQMSRLANGLSTVRLEKRQDALMGIRIVNIAVGVIMVLGGIAQFFPPSMGSIIVGAYVIVFGLLVGGLEFLPTVPDYVYRYASFLFSFLGRGAFYIFVGSIMLHGHVLRYIAGSLVGFVGVGYLALEFVPSIEPPSNMRESDQGWGAEQV</sequence>
<feature type="transmembrane region" description="Helical" evidence="6">
    <location>
        <begin position="403"/>
        <end position="421"/>
    </location>
</feature>
<feature type="transmembrane region" description="Helical" evidence="6">
    <location>
        <begin position="486"/>
        <end position="505"/>
    </location>
</feature>
<dbReference type="AlphaFoldDB" id="A0A2J5HI68"/>
<evidence type="ECO:0000256" key="2">
    <source>
        <dbReference type="ARBA" id="ARBA00022692"/>
    </source>
</evidence>
<comment type="subcellular location">
    <subcellularLocation>
        <location evidence="1">Membrane</location>
        <topology evidence="1">Multi-pass membrane protein</topology>
    </subcellularLocation>
</comment>
<dbReference type="GO" id="GO:0000139">
    <property type="term" value="C:Golgi membrane"/>
    <property type="evidence" value="ECO:0007669"/>
    <property type="project" value="TreeGrafter"/>
</dbReference>
<evidence type="ECO:0000256" key="1">
    <source>
        <dbReference type="ARBA" id="ARBA00004141"/>
    </source>
</evidence>
<dbReference type="GO" id="GO:0003824">
    <property type="term" value="F:catalytic activity"/>
    <property type="evidence" value="ECO:0007669"/>
    <property type="project" value="InterPro"/>
</dbReference>
<feature type="transmembrane region" description="Helical" evidence="6">
    <location>
        <begin position="454"/>
        <end position="474"/>
    </location>
</feature>
<dbReference type="Proteomes" id="UP000235023">
    <property type="component" value="Unassembled WGS sequence"/>
</dbReference>
<feature type="compositionally biased region" description="Basic and acidic residues" evidence="5">
    <location>
        <begin position="54"/>
        <end position="74"/>
    </location>
</feature>
<dbReference type="GO" id="GO:0006281">
    <property type="term" value="P:DNA repair"/>
    <property type="evidence" value="ECO:0007669"/>
    <property type="project" value="InterPro"/>
</dbReference>
<evidence type="ECO:0000256" key="4">
    <source>
        <dbReference type="ARBA" id="ARBA00023136"/>
    </source>
</evidence>
<reference evidence="8" key="1">
    <citation type="submission" date="2017-12" db="EMBL/GenBank/DDBJ databases">
        <authorList>
            <consortium name="DOE Joint Genome Institute"/>
            <person name="Mondo S.J."/>
            <person name="Kjaerbolling I."/>
            <person name="Vesth T.C."/>
            <person name="Frisvad J.C."/>
            <person name="Nybo J.L."/>
            <person name="Theobald S."/>
            <person name="Kuo A."/>
            <person name="Bowyer P."/>
            <person name="Matsuda Y."/>
            <person name="Lyhne E.K."/>
            <person name="Kogle M.E."/>
            <person name="Clum A."/>
            <person name="Lipzen A."/>
            <person name="Salamov A."/>
            <person name="Ngan C.Y."/>
            <person name="Daum C."/>
            <person name="Chiniquy J."/>
            <person name="Barry K."/>
            <person name="LaButti K."/>
            <person name="Haridas S."/>
            <person name="Simmons B.A."/>
            <person name="Magnuson J.K."/>
            <person name="Mortensen U.H."/>
            <person name="Larsen T.O."/>
            <person name="Grigoriev I.V."/>
            <person name="Baker S.E."/>
            <person name="Andersen M.R."/>
            <person name="Nordberg H.P."/>
            <person name="Cantor M.N."/>
            <person name="Hua S.X."/>
        </authorList>
    </citation>
    <scope>NUCLEOTIDE SEQUENCE [LARGE SCALE GENOMIC DNA]</scope>
    <source>
        <strain evidence="8">IBT 19404</strain>
    </source>
</reference>
<feature type="compositionally biased region" description="Acidic residues" evidence="5">
    <location>
        <begin position="75"/>
        <end position="151"/>
    </location>
</feature>